<evidence type="ECO:0000313" key="1">
    <source>
        <dbReference type="EMBL" id="KAL1404430.1"/>
    </source>
</evidence>
<name>A0ABD1DXH0_CULPP</name>
<dbReference type="Proteomes" id="UP001562425">
    <property type="component" value="Unassembled WGS sequence"/>
</dbReference>
<organism evidence="1 2">
    <name type="scientific">Culex pipiens pipiens</name>
    <name type="common">Northern house mosquito</name>
    <dbReference type="NCBI Taxonomy" id="38569"/>
    <lineage>
        <taxon>Eukaryota</taxon>
        <taxon>Metazoa</taxon>
        <taxon>Ecdysozoa</taxon>
        <taxon>Arthropoda</taxon>
        <taxon>Hexapoda</taxon>
        <taxon>Insecta</taxon>
        <taxon>Pterygota</taxon>
        <taxon>Neoptera</taxon>
        <taxon>Endopterygota</taxon>
        <taxon>Diptera</taxon>
        <taxon>Nematocera</taxon>
        <taxon>Culicoidea</taxon>
        <taxon>Culicidae</taxon>
        <taxon>Culicinae</taxon>
        <taxon>Culicini</taxon>
        <taxon>Culex</taxon>
        <taxon>Culex</taxon>
    </lineage>
</organism>
<dbReference type="EMBL" id="JBEHCU010000430">
    <property type="protein sequence ID" value="KAL1404430.1"/>
    <property type="molecule type" value="Genomic_DNA"/>
</dbReference>
<accession>A0ABD1DXH0</accession>
<gene>
    <name evidence="1" type="ORF">pipiens_018890</name>
</gene>
<sequence length="67" mass="7190">MRSPSANTRWSRRPRIGAGADRCGRKKLLYAASLVKSPAAVSVAVPAKSGRKKATVCCGRFNEGDRD</sequence>
<reference evidence="1 2" key="1">
    <citation type="submission" date="2024-05" db="EMBL/GenBank/DDBJ databases">
        <title>Culex pipiens pipiens assembly and annotation.</title>
        <authorList>
            <person name="Alout H."/>
            <person name="Durand T."/>
        </authorList>
    </citation>
    <scope>NUCLEOTIDE SEQUENCE [LARGE SCALE GENOMIC DNA]</scope>
    <source>
        <strain evidence="1">HA-2024</strain>
        <tissue evidence="1">Whole body</tissue>
    </source>
</reference>
<comment type="caution">
    <text evidence="1">The sequence shown here is derived from an EMBL/GenBank/DDBJ whole genome shotgun (WGS) entry which is preliminary data.</text>
</comment>
<keyword evidence="2" id="KW-1185">Reference proteome</keyword>
<protein>
    <submittedName>
        <fullName evidence="1">Uncharacterized protein</fullName>
    </submittedName>
</protein>
<evidence type="ECO:0000313" key="2">
    <source>
        <dbReference type="Proteomes" id="UP001562425"/>
    </source>
</evidence>
<proteinExistence type="predicted"/>
<dbReference type="AlphaFoldDB" id="A0ABD1DXH0"/>